<proteinExistence type="predicted"/>
<dbReference type="EMBL" id="UPHQ01000219">
    <property type="protein sequence ID" value="VBA42521.1"/>
    <property type="molecule type" value="Genomic_DNA"/>
</dbReference>
<protein>
    <submittedName>
        <fullName evidence="2">Uncharacterized protein</fullName>
    </submittedName>
</protein>
<dbReference type="Proteomes" id="UP000267289">
    <property type="component" value="Unassembled WGS sequence"/>
</dbReference>
<evidence type="ECO:0000256" key="1">
    <source>
        <dbReference type="SAM" id="MobiDB-lite"/>
    </source>
</evidence>
<evidence type="ECO:0000313" key="2">
    <source>
        <dbReference type="EMBL" id="VBA42521.1"/>
    </source>
</evidence>
<keyword evidence="3" id="KW-1185">Reference proteome</keyword>
<sequence length="32" mass="3191">MRNQAAAPGATPGMIGNAATDHANADQEACHV</sequence>
<feature type="region of interest" description="Disordered" evidence="1">
    <location>
        <begin position="1"/>
        <end position="32"/>
    </location>
</feature>
<feature type="compositionally biased region" description="Basic and acidic residues" evidence="1">
    <location>
        <begin position="23"/>
        <end position="32"/>
    </location>
</feature>
<name>A0A498QB46_9MYCO</name>
<accession>A0A498QB46</accession>
<evidence type="ECO:0000313" key="3">
    <source>
        <dbReference type="Proteomes" id="UP000267289"/>
    </source>
</evidence>
<reference evidence="2 3" key="1">
    <citation type="submission" date="2018-09" db="EMBL/GenBank/DDBJ databases">
        <authorList>
            <person name="Tagini F."/>
        </authorList>
    </citation>
    <scope>NUCLEOTIDE SEQUENCE [LARGE SCALE GENOMIC DNA]</scope>
    <source>
        <strain evidence="2 3">MK13</strain>
    </source>
</reference>
<organism evidence="2 3">
    <name type="scientific">Mycobacterium innocens</name>
    <dbReference type="NCBI Taxonomy" id="2341083"/>
    <lineage>
        <taxon>Bacteria</taxon>
        <taxon>Bacillati</taxon>
        <taxon>Actinomycetota</taxon>
        <taxon>Actinomycetes</taxon>
        <taxon>Mycobacteriales</taxon>
        <taxon>Mycobacteriaceae</taxon>
        <taxon>Mycobacterium</taxon>
    </lineage>
</organism>
<gene>
    <name evidence="2" type="ORF">LAUMK13_04078</name>
</gene>
<dbReference type="AlphaFoldDB" id="A0A498QB46"/>